<keyword evidence="4" id="KW-0479">Metal-binding</keyword>
<dbReference type="SUPFAM" id="SSF81624">
    <property type="entry name" value="N-terminal domain of MutM-like DNA repair proteins"/>
    <property type="match status" value="1"/>
</dbReference>
<evidence type="ECO:0000256" key="1">
    <source>
        <dbReference type="ARBA" id="ARBA00001947"/>
    </source>
</evidence>
<dbReference type="GO" id="GO:0140078">
    <property type="term" value="F:class I DNA-(apurinic or apyrimidinic site) endonuclease activity"/>
    <property type="evidence" value="ECO:0007669"/>
    <property type="project" value="UniProtKB-EC"/>
</dbReference>
<evidence type="ECO:0000313" key="19">
    <source>
        <dbReference type="Proteomes" id="UP000195981"/>
    </source>
</evidence>
<evidence type="ECO:0000256" key="13">
    <source>
        <dbReference type="ARBA" id="ARBA00023295"/>
    </source>
</evidence>
<dbReference type="Pfam" id="PF06831">
    <property type="entry name" value="H2TH"/>
    <property type="match status" value="1"/>
</dbReference>
<reference evidence="18 19" key="1">
    <citation type="submission" date="2017-02" db="EMBL/GenBank/DDBJ databases">
        <authorList>
            <person name="Peterson S.W."/>
        </authorList>
    </citation>
    <scope>NUCLEOTIDE SEQUENCE [LARGE SCALE GENOMIC DNA]</scope>
    <source>
        <strain evidence="18 19">CIP104813</strain>
    </source>
</reference>
<dbReference type="Gene3D" id="1.10.8.50">
    <property type="match status" value="1"/>
</dbReference>
<evidence type="ECO:0000256" key="2">
    <source>
        <dbReference type="ARBA" id="ARBA00009409"/>
    </source>
</evidence>
<dbReference type="SMART" id="SM00898">
    <property type="entry name" value="Fapy_DNA_glyco"/>
    <property type="match status" value="1"/>
</dbReference>
<dbReference type="InterPro" id="IPR015886">
    <property type="entry name" value="H2TH_FPG"/>
</dbReference>
<evidence type="ECO:0000256" key="4">
    <source>
        <dbReference type="ARBA" id="ARBA00022723"/>
    </source>
</evidence>
<dbReference type="Pfam" id="PF06827">
    <property type="entry name" value="zf-FPG_IleRS"/>
    <property type="match status" value="1"/>
</dbReference>
<keyword evidence="11" id="KW-0456">Lyase</keyword>
<dbReference type="EC" id="4.2.99.18" evidence="3"/>
<keyword evidence="19" id="KW-1185">Reference proteome</keyword>
<protein>
    <recommendedName>
        <fullName evidence="3">DNA-(apurinic or apyrimidinic site) lyase</fullName>
        <ecNumber evidence="3">4.2.99.18</ecNumber>
    </recommendedName>
</protein>
<proteinExistence type="inferred from homology"/>
<dbReference type="InterPro" id="IPR010979">
    <property type="entry name" value="Ribosomal_uS13-like_H2TH"/>
</dbReference>
<comment type="cofactor">
    <cofactor evidence="1">
        <name>Zn(2+)</name>
        <dbReference type="ChEBI" id="CHEBI:29105"/>
    </cofactor>
</comment>
<evidence type="ECO:0000313" key="18">
    <source>
        <dbReference type="EMBL" id="SLM95032.1"/>
    </source>
</evidence>
<dbReference type="OrthoDB" id="9800855at2"/>
<keyword evidence="6 15" id="KW-0863">Zinc-finger</keyword>
<name>A0A1X6X748_9MICO</name>
<evidence type="ECO:0000256" key="3">
    <source>
        <dbReference type="ARBA" id="ARBA00012720"/>
    </source>
</evidence>
<evidence type="ECO:0000256" key="8">
    <source>
        <dbReference type="ARBA" id="ARBA00022833"/>
    </source>
</evidence>
<evidence type="ECO:0000256" key="10">
    <source>
        <dbReference type="ARBA" id="ARBA00023204"/>
    </source>
</evidence>
<dbReference type="Gene3D" id="3.20.190.10">
    <property type="entry name" value="MutM-like, N-terminal"/>
    <property type="match status" value="1"/>
</dbReference>
<dbReference type="InterPro" id="IPR010663">
    <property type="entry name" value="Znf_FPG/IleRS"/>
</dbReference>
<evidence type="ECO:0000256" key="5">
    <source>
        <dbReference type="ARBA" id="ARBA00022763"/>
    </source>
</evidence>
<evidence type="ECO:0000256" key="9">
    <source>
        <dbReference type="ARBA" id="ARBA00023125"/>
    </source>
</evidence>
<dbReference type="Proteomes" id="UP000195981">
    <property type="component" value="Unassembled WGS sequence"/>
</dbReference>
<dbReference type="RefSeq" id="WP_087105001.1">
    <property type="nucleotide sequence ID" value="NZ_FWFG01000107.1"/>
</dbReference>
<keyword evidence="10" id="KW-0234">DNA repair</keyword>
<evidence type="ECO:0000256" key="12">
    <source>
        <dbReference type="ARBA" id="ARBA00023268"/>
    </source>
</evidence>
<evidence type="ECO:0000256" key="15">
    <source>
        <dbReference type="PROSITE-ProRule" id="PRU00391"/>
    </source>
</evidence>
<keyword evidence="12" id="KW-0511">Multifunctional enzyme</keyword>
<dbReference type="SMART" id="SM01232">
    <property type="entry name" value="H2TH"/>
    <property type="match status" value="1"/>
</dbReference>
<feature type="domain" description="Formamidopyrimidine-DNA glycosylase catalytic" evidence="17">
    <location>
        <begin position="1"/>
        <end position="108"/>
    </location>
</feature>
<evidence type="ECO:0000256" key="7">
    <source>
        <dbReference type="ARBA" id="ARBA00022801"/>
    </source>
</evidence>
<dbReference type="SUPFAM" id="SSF57716">
    <property type="entry name" value="Glucocorticoid receptor-like (DNA-binding domain)"/>
    <property type="match status" value="1"/>
</dbReference>
<keyword evidence="8" id="KW-0862">Zinc</keyword>
<dbReference type="InterPro" id="IPR000214">
    <property type="entry name" value="Znf_DNA_glyclase/AP_lyase"/>
</dbReference>
<dbReference type="PROSITE" id="PS01242">
    <property type="entry name" value="ZF_FPG_1"/>
    <property type="match status" value="1"/>
</dbReference>
<keyword evidence="7 18" id="KW-0378">Hydrolase</keyword>
<evidence type="ECO:0000256" key="11">
    <source>
        <dbReference type="ARBA" id="ARBA00023239"/>
    </source>
</evidence>
<dbReference type="EMBL" id="FWFG01000107">
    <property type="protein sequence ID" value="SLM95032.1"/>
    <property type="molecule type" value="Genomic_DNA"/>
</dbReference>
<feature type="domain" description="FPG-type" evidence="16">
    <location>
        <begin position="292"/>
        <end position="326"/>
    </location>
</feature>
<evidence type="ECO:0000256" key="14">
    <source>
        <dbReference type="ARBA" id="ARBA00044632"/>
    </source>
</evidence>
<dbReference type="Pfam" id="PF01149">
    <property type="entry name" value="Fapy_DNA_glyco"/>
    <property type="match status" value="1"/>
</dbReference>
<dbReference type="GO" id="GO:0003684">
    <property type="term" value="F:damaged DNA binding"/>
    <property type="evidence" value="ECO:0007669"/>
    <property type="project" value="InterPro"/>
</dbReference>
<evidence type="ECO:0000259" key="17">
    <source>
        <dbReference type="PROSITE" id="PS51068"/>
    </source>
</evidence>
<keyword evidence="9" id="KW-0238">DNA-binding</keyword>
<dbReference type="GO" id="GO:0006284">
    <property type="term" value="P:base-excision repair"/>
    <property type="evidence" value="ECO:0007669"/>
    <property type="project" value="InterPro"/>
</dbReference>
<gene>
    <name evidence="18" type="ORF">FM110_12065</name>
</gene>
<dbReference type="InterPro" id="IPR035937">
    <property type="entry name" value="FPG_N"/>
</dbReference>
<sequence length="347" mass="38197">MPEGHTIHRLAAAFDAGFAGQRVRLSSPQGRFETEARRLDGQVLLDVEAVGKHLLLALGPEANLDPLAGSPAVSFVHVHLGLYGSWTFAGDEGFAAAHAIGAPRRRVGETEHAVDDGDAEAGDWRRIVPRETVRLRITGAHGLADLTGPTACEVYDAEQRAALLARLGPDPLRADADPERLFDRVRRSRTGIGALLMNQDVIAGVGNIYRAEALFRARLDPFVPGRDLSRGMVEGIWEDLVPLLAYGARTGRIVTTEPEHRDIEARIIERSRGTRQNGDEDPGVVPREKSFYVYHRHTLPCRLCGTIVRSADVAGRTVFWCPRCQSVRTRRAPWSREHDASAWAYAD</sequence>
<evidence type="ECO:0000259" key="16">
    <source>
        <dbReference type="PROSITE" id="PS51066"/>
    </source>
</evidence>
<organism evidence="18 19">
    <name type="scientific">Brachybacterium nesterenkovii</name>
    <dbReference type="NCBI Taxonomy" id="47847"/>
    <lineage>
        <taxon>Bacteria</taxon>
        <taxon>Bacillati</taxon>
        <taxon>Actinomycetota</taxon>
        <taxon>Actinomycetes</taxon>
        <taxon>Micrococcales</taxon>
        <taxon>Dermabacteraceae</taxon>
        <taxon>Brachybacterium</taxon>
    </lineage>
</organism>
<dbReference type="PANTHER" id="PTHR42697:SF3">
    <property type="entry name" value="ENDONUCLEASE 8 1"/>
    <property type="match status" value="1"/>
</dbReference>
<keyword evidence="5" id="KW-0227">DNA damage</keyword>
<dbReference type="GO" id="GO:0000703">
    <property type="term" value="F:oxidized pyrimidine nucleobase lesion DNA N-glycosylase activity"/>
    <property type="evidence" value="ECO:0007669"/>
    <property type="project" value="TreeGrafter"/>
</dbReference>
<dbReference type="PROSITE" id="PS51068">
    <property type="entry name" value="FPG_CAT"/>
    <property type="match status" value="1"/>
</dbReference>
<dbReference type="AlphaFoldDB" id="A0A1X6X748"/>
<dbReference type="SUPFAM" id="SSF46946">
    <property type="entry name" value="S13-like H2TH domain"/>
    <property type="match status" value="1"/>
</dbReference>
<comment type="similarity">
    <text evidence="2">Belongs to the FPG family.</text>
</comment>
<dbReference type="PANTHER" id="PTHR42697">
    <property type="entry name" value="ENDONUCLEASE 8"/>
    <property type="match status" value="1"/>
</dbReference>
<comment type="catalytic activity">
    <reaction evidence="14">
        <text>2'-deoxyribonucleotide-(2'-deoxyribose 5'-phosphate)-2'-deoxyribonucleotide-DNA = a 3'-end 2'-deoxyribonucleotide-(2,3-dehydro-2,3-deoxyribose 5'-phosphate)-DNA + a 5'-end 5'-phospho-2'-deoxyribonucleoside-DNA + H(+)</text>
        <dbReference type="Rhea" id="RHEA:66592"/>
        <dbReference type="Rhea" id="RHEA-COMP:13180"/>
        <dbReference type="Rhea" id="RHEA-COMP:16897"/>
        <dbReference type="Rhea" id="RHEA-COMP:17067"/>
        <dbReference type="ChEBI" id="CHEBI:15378"/>
        <dbReference type="ChEBI" id="CHEBI:136412"/>
        <dbReference type="ChEBI" id="CHEBI:157695"/>
        <dbReference type="ChEBI" id="CHEBI:167181"/>
        <dbReference type="EC" id="4.2.99.18"/>
    </reaction>
</comment>
<dbReference type="InterPro" id="IPR015887">
    <property type="entry name" value="DNA_glyclase_Znf_dom_DNA_BS"/>
</dbReference>
<dbReference type="GO" id="GO:0008270">
    <property type="term" value="F:zinc ion binding"/>
    <property type="evidence" value="ECO:0007669"/>
    <property type="project" value="UniProtKB-KW"/>
</dbReference>
<keyword evidence="13 18" id="KW-0326">Glycosidase</keyword>
<accession>A0A1X6X748</accession>
<evidence type="ECO:0000256" key="6">
    <source>
        <dbReference type="ARBA" id="ARBA00022771"/>
    </source>
</evidence>
<dbReference type="PROSITE" id="PS51066">
    <property type="entry name" value="ZF_FPG_2"/>
    <property type="match status" value="1"/>
</dbReference>
<dbReference type="InterPro" id="IPR012319">
    <property type="entry name" value="FPG_cat"/>
</dbReference>